<reference evidence="2 3" key="1">
    <citation type="journal article" date="2015" name="Nature">
        <title>rRNA introns, odd ribosomes, and small enigmatic genomes across a large radiation of phyla.</title>
        <authorList>
            <person name="Brown C.T."/>
            <person name="Hug L.A."/>
            <person name="Thomas B.C."/>
            <person name="Sharon I."/>
            <person name="Castelle C.J."/>
            <person name="Singh A."/>
            <person name="Wilkins M.J."/>
            <person name="Williams K.H."/>
            <person name="Banfield J.F."/>
        </authorList>
    </citation>
    <scope>NUCLEOTIDE SEQUENCE [LARGE SCALE GENOMIC DNA]</scope>
</reference>
<comment type="caution">
    <text evidence="2">The sequence shown here is derived from an EMBL/GenBank/DDBJ whole genome shotgun (WGS) entry which is preliminary data.</text>
</comment>
<evidence type="ECO:0000259" key="1">
    <source>
        <dbReference type="Pfam" id="PF08459"/>
    </source>
</evidence>
<accession>A0A0G1VXS6</accession>
<proteinExistence type="predicted"/>
<protein>
    <submittedName>
        <fullName evidence="2">UvrABC system protein C</fullName>
    </submittedName>
</protein>
<organism evidence="2 3">
    <name type="scientific">Candidatus Nomurabacteria bacterium GW2011_GWB1_47_6</name>
    <dbReference type="NCBI Taxonomy" id="1618749"/>
    <lineage>
        <taxon>Bacteria</taxon>
        <taxon>Candidatus Nomuraibacteriota</taxon>
    </lineage>
</organism>
<dbReference type="Proteomes" id="UP000034879">
    <property type="component" value="Unassembled WGS sequence"/>
</dbReference>
<sequence length="80" mass="8834">LIVVDGSTAQINAARKALEKAGMEIPVVSVVKDEHHRPKSIGGDKILARKYEAEILLGNSEAHRFAIAYHKKMRGKNFLP</sequence>
<evidence type="ECO:0000313" key="3">
    <source>
        <dbReference type="Proteomes" id="UP000034879"/>
    </source>
</evidence>
<feature type="non-terminal residue" evidence="2">
    <location>
        <position position="1"/>
    </location>
</feature>
<name>A0A0G1VXS6_9BACT</name>
<gene>
    <name evidence="2" type="ORF">UY01_C0025G0010</name>
</gene>
<dbReference type="EMBL" id="LCOJ01000025">
    <property type="protein sequence ID" value="KKU74900.1"/>
    <property type="molecule type" value="Genomic_DNA"/>
</dbReference>
<dbReference type="InterPro" id="IPR001162">
    <property type="entry name" value="UvrC_RNase_H_dom"/>
</dbReference>
<dbReference type="GO" id="GO:0009381">
    <property type="term" value="F:excinuclease ABC activity"/>
    <property type="evidence" value="ECO:0007669"/>
    <property type="project" value="InterPro"/>
</dbReference>
<feature type="domain" description="UvrC family homology region profile" evidence="1">
    <location>
        <begin position="1"/>
        <end position="67"/>
    </location>
</feature>
<dbReference type="InterPro" id="IPR038476">
    <property type="entry name" value="UvrC_RNase_H_dom_sf"/>
</dbReference>
<dbReference type="Gene3D" id="3.30.420.340">
    <property type="entry name" value="UvrC, RNAse H endonuclease domain"/>
    <property type="match status" value="1"/>
</dbReference>
<dbReference type="AlphaFoldDB" id="A0A0G1VXS6"/>
<dbReference type="Pfam" id="PF08459">
    <property type="entry name" value="UvrC_RNaseH_dom"/>
    <property type="match status" value="1"/>
</dbReference>
<evidence type="ECO:0000313" key="2">
    <source>
        <dbReference type="EMBL" id="KKU74900.1"/>
    </source>
</evidence>